<dbReference type="InterPro" id="IPR026418">
    <property type="entry name" value="Pseudo_rSAM"/>
</dbReference>
<dbReference type="OrthoDB" id="1044640at2"/>
<gene>
    <name evidence="1" type="ORF">SAMN05444349_10349</name>
</gene>
<dbReference type="Proteomes" id="UP000184436">
    <property type="component" value="Unassembled WGS sequence"/>
</dbReference>
<dbReference type="RefSeq" id="WP_073349175.1">
    <property type="nucleotide sequence ID" value="NZ_FQVD01000003.1"/>
</dbReference>
<keyword evidence="2" id="KW-1185">Reference proteome</keyword>
<name>A0A1M4U7F4_9BACE</name>
<evidence type="ECO:0000313" key="2">
    <source>
        <dbReference type="Proteomes" id="UP000184436"/>
    </source>
</evidence>
<organism evidence="1 2">
    <name type="scientific">Bacteroides faecichinchillae</name>
    <dbReference type="NCBI Taxonomy" id="871325"/>
    <lineage>
        <taxon>Bacteria</taxon>
        <taxon>Pseudomonadati</taxon>
        <taxon>Bacteroidota</taxon>
        <taxon>Bacteroidia</taxon>
        <taxon>Bacteroidales</taxon>
        <taxon>Bacteroidaceae</taxon>
        <taxon>Bacteroides</taxon>
    </lineage>
</organism>
<dbReference type="EMBL" id="FQVD01000003">
    <property type="protein sequence ID" value="SHE52702.1"/>
    <property type="molecule type" value="Genomic_DNA"/>
</dbReference>
<accession>A0A1M4U7F4</accession>
<evidence type="ECO:0000313" key="1">
    <source>
        <dbReference type="EMBL" id="SHE52702.1"/>
    </source>
</evidence>
<dbReference type="NCBIfam" id="TIGR04150">
    <property type="entry name" value="pseudo_rSAM_GG"/>
    <property type="match status" value="1"/>
</dbReference>
<reference evidence="1 2" key="1">
    <citation type="submission" date="2016-11" db="EMBL/GenBank/DDBJ databases">
        <authorList>
            <person name="Jaros S."/>
            <person name="Januszkiewicz K."/>
            <person name="Wedrychowicz H."/>
        </authorList>
    </citation>
    <scope>NUCLEOTIDE SEQUENCE [LARGE SCALE GENOMIC DNA]</scope>
    <source>
        <strain evidence="1 2">DSM 26883</strain>
    </source>
</reference>
<protein>
    <submittedName>
        <fullName evidence="1">Pseudo-rSAM protein, GG-Bacteroidales system</fullName>
    </submittedName>
</protein>
<proteinExistence type="predicted"/>
<dbReference type="AlphaFoldDB" id="A0A1M4U7F4"/>
<sequence>MKKYWLILYPDTFLWVKQDRGCIYNAKNYKKIYFENKRELSNLTKSLLDIDQLYRIDLSKELLQKPQIKKWVDEIISSESGQLVLDDGINKRPVSMKPELKVQDDVKYYEWEHKRGIDGHIIDNLHKIIIHINGSYYGNIAYTKQTIYHPVQTSSVLHHGIISSFVKNARSCSYLREMALVGDIASYPNFKGLLSDILDFGFRRISVYCLDNDFLKYIETNQDWENKAISYTVLVSDYSVIKKLMKVIKQLPPVSFIFLIRSEEEYENANSCIEKNELSKVEIVPIYTEENLSFFENNLYIDSESISGIELSKRQVFIQQKLNIFSFGNLIVLPDGKIYANLNDPSIGTVNDTPHSVVYHELTEGKSWLKIRNQEPCSNCVYQWLCPSPSNYEAVIGKPNLCFMKNTSI</sequence>
<dbReference type="STRING" id="871325.SAMN05444349_10349"/>